<dbReference type="OrthoDB" id="9758822at2"/>
<protein>
    <recommendedName>
        <fullName evidence="4">Fibronectin type-III domain-containing protein</fullName>
    </recommendedName>
</protein>
<dbReference type="KEGG" id="talb:FTW19_08060"/>
<accession>A0A5B9E8L5</accession>
<evidence type="ECO:0000256" key="1">
    <source>
        <dbReference type="SAM" id="SignalP"/>
    </source>
</evidence>
<dbReference type="Gene3D" id="2.70.98.60">
    <property type="entry name" value="alpha-galactosidase from lactobacil brevis"/>
    <property type="match status" value="1"/>
</dbReference>
<evidence type="ECO:0000313" key="2">
    <source>
        <dbReference type="EMBL" id="QEE27954.1"/>
    </source>
</evidence>
<proteinExistence type="predicted"/>
<sequence>MKPIFLALFLLATSMLGQTPSAPHSRQSWCLCTAKVRRTIAFADGKLYSESWIDGSNGRELQRGLKPTEFGVTWNGQEVTSTDGKWSLHSAHKQPNADGSWELDLTLTHGTLEVTKSYVVYPERSIIREWATYKNTGPAAVDISDPQFLNIGTRLGDLGSIDLDWMTGGENRPGSWMLKTESLHPGLDRNFDSYDPFPGATGSKFGFRMGSASYAPWFALFDRGRQEGIVVGFDYFGRWASSFRPNADQSISMQLKVAGYHQSLAPGASVTTPKAFTGIFRNDLDNAGNEVLDWQYQYLWDYTRADWFPAIRMAGWWWKGTSWKDPGNTWVGGNGDAASAFRKVFRMSDLMSEVGADVYHRDWGWWDRAGDWGGPDFRTMGEYLRKHDMGQLIYAFIYTVDKRSKVAQEHPDWLLGSTLDMSNPAVVRYLEGQLDEFADRFGPFEWRNDSTPTAQHGTDDTPLLGQDQGLRTILKTFLDRHPGYAFQGVNDGGKNAGYDYARYASSISFSDGAVGILRNYWASLILPPDKSSDIGDNWQPEQYDKALWRGLLTINFDMAGDTWNPSKLEGVRGLIDIYHYLEHVGLVGQWVHVYRPAIQGDDPAMYFERLSRDGNRGIIILKHVAASPVVVWPKGLNPADKYLVSYQESNQSESRTGADLMKSGITINHQAAGELVYLNVPFHPGSGLYRAKPTSPADVRKASASNMGYPGVEIRWSPAHDEQWISYYEVARDGIVIDKVAKGAYFFDHSAGADLGAQYAVRAVNGGGLASPFAEATGSVAATRAVVLDDASPAGLSFTGDWKHEANLQPAYAGTLTSSSEKDATMEFKFDGTGFTWFTRLCGECGEAEVNIDGQDVANVDTYSADDIFGVGIYGKSFATAGAHQVKITVLGKHAGPRGVGTRIYLDGIRITK</sequence>
<dbReference type="EMBL" id="CP042806">
    <property type="protein sequence ID" value="QEE27954.1"/>
    <property type="molecule type" value="Genomic_DNA"/>
</dbReference>
<dbReference type="AlphaFoldDB" id="A0A5B9E8L5"/>
<name>A0A5B9E8L5_9BACT</name>
<evidence type="ECO:0000313" key="3">
    <source>
        <dbReference type="Proteomes" id="UP000321820"/>
    </source>
</evidence>
<keyword evidence="3" id="KW-1185">Reference proteome</keyword>
<dbReference type="InterPro" id="IPR013785">
    <property type="entry name" value="Aldolase_TIM"/>
</dbReference>
<dbReference type="Proteomes" id="UP000321820">
    <property type="component" value="Chromosome"/>
</dbReference>
<keyword evidence="1" id="KW-0732">Signal</keyword>
<dbReference type="Gene3D" id="2.60.120.260">
    <property type="entry name" value="Galactose-binding domain-like"/>
    <property type="match status" value="1"/>
</dbReference>
<gene>
    <name evidence="2" type="ORF">FTW19_08060</name>
</gene>
<dbReference type="InterPro" id="IPR038417">
    <property type="entry name" value="Alpga-gal_N_sf"/>
</dbReference>
<reference evidence="2 3" key="1">
    <citation type="submission" date="2019-08" db="EMBL/GenBank/DDBJ databases">
        <title>Complete genome sequence of Terriglobus albidus strain ORNL.</title>
        <authorList>
            <person name="Podar M."/>
        </authorList>
    </citation>
    <scope>NUCLEOTIDE SEQUENCE [LARGE SCALE GENOMIC DNA]</scope>
    <source>
        <strain evidence="2 3">ORNL</strain>
    </source>
</reference>
<dbReference type="InterPro" id="IPR017853">
    <property type="entry name" value="GH"/>
</dbReference>
<dbReference type="Gene3D" id="3.20.20.70">
    <property type="entry name" value="Aldolase class I"/>
    <property type="match status" value="1"/>
</dbReference>
<evidence type="ECO:0008006" key="4">
    <source>
        <dbReference type="Google" id="ProtNLM"/>
    </source>
</evidence>
<dbReference type="SUPFAM" id="SSF51445">
    <property type="entry name" value="(Trans)glycosidases"/>
    <property type="match status" value="1"/>
</dbReference>
<organism evidence="2 3">
    <name type="scientific">Terriglobus albidus</name>
    <dbReference type="NCBI Taxonomy" id="1592106"/>
    <lineage>
        <taxon>Bacteria</taxon>
        <taxon>Pseudomonadati</taxon>
        <taxon>Acidobacteriota</taxon>
        <taxon>Terriglobia</taxon>
        <taxon>Terriglobales</taxon>
        <taxon>Acidobacteriaceae</taxon>
        <taxon>Terriglobus</taxon>
    </lineage>
</organism>
<feature type="signal peptide" evidence="1">
    <location>
        <begin position="1"/>
        <end position="17"/>
    </location>
</feature>
<feature type="chain" id="PRO_5023016171" description="Fibronectin type-III domain-containing protein" evidence="1">
    <location>
        <begin position="18"/>
        <end position="913"/>
    </location>
</feature>
<dbReference type="RefSeq" id="WP_147647144.1">
    <property type="nucleotide sequence ID" value="NZ_CP042806.1"/>
</dbReference>